<dbReference type="InterPro" id="IPR036291">
    <property type="entry name" value="NAD(P)-bd_dom_sf"/>
</dbReference>
<dbReference type="GeneID" id="63703403"/>
<proteinExistence type="inferred from homology"/>
<evidence type="ECO:0000313" key="3">
    <source>
        <dbReference type="EMBL" id="KXG53340.1"/>
    </source>
</evidence>
<name>A0A135LWJ6_PENPA</name>
<evidence type="ECO:0000259" key="2">
    <source>
        <dbReference type="Pfam" id="PF13460"/>
    </source>
</evidence>
<dbReference type="OMA" id="DNIPGCH"/>
<dbReference type="EMBL" id="LHQR01000014">
    <property type="protein sequence ID" value="KXG53340.1"/>
    <property type="molecule type" value="Genomic_DNA"/>
</dbReference>
<reference evidence="3 4" key="1">
    <citation type="journal article" date="2016" name="BMC Genomics">
        <title>Genome sequencing and secondary metabolism of the postharvest pathogen Penicillium griseofulvum.</title>
        <authorList>
            <person name="Banani H."/>
            <person name="Marcet-Houben M."/>
            <person name="Ballester A.R."/>
            <person name="Abbruscato P."/>
            <person name="Gonzalez-Candelas L."/>
            <person name="Gabaldon T."/>
            <person name="Spadaro D."/>
        </authorList>
    </citation>
    <scope>NUCLEOTIDE SEQUENCE [LARGE SCALE GENOMIC DNA]</scope>
    <source>
        <strain evidence="3 4">PG3</strain>
    </source>
</reference>
<dbReference type="RefSeq" id="XP_040651875.1">
    <property type="nucleotide sequence ID" value="XM_040788103.1"/>
</dbReference>
<dbReference type="PANTHER" id="PTHR15020:SF50">
    <property type="entry name" value="UPF0659 PROTEIN YMR090W"/>
    <property type="match status" value="1"/>
</dbReference>
<comment type="caution">
    <text evidence="3">The sequence shown here is derived from an EMBL/GenBank/DDBJ whole genome shotgun (WGS) entry which is preliminary data.</text>
</comment>
<dbReference type="Proteomes" id="UP000070168">
    <property type="component" value="Unassembled WGS sequence"/>
</dbReference>
<dbReference type="SUPFAM" id="SSF51735">
    <property type="entry name" value="NAD(P)-binding Rossmann-fold domains"/>
    <property type="match status" value="1"/>
</dbReference>
<dbReference type="Pfam" id="PF13460">
    <property type="entry name" value="NAD_binding_10"/>
    <property type="match status" value="1"/>
</dbReference>
<gene>
    <name evidence="3" type="ORF">PGRI_003900</name>
</gene>
<accession>A0A135LWJ6</accession>
<comment type="similarity">
    <text evidence="1">Belongs to the avfA family.</text>
</comment>
<dbReference type="OrthoDB" id="10254221at2759"/>
<dbReference type="InterPro" id="IPR016040">
    <property type="entry name" value="NAD(P)-bd_dom"/>
</dbReference>
<protein>
    <recommendedName>
        <fullName evidence="2">NAD(P)-binding domain-containing protein</fullName>
    </recommendedName>
</protein>
<sequence>MNEDMASTYAILGATGNCGSSLIQILLQNPNASIHAYCRNKAKLEKKLPNEVKDPRVQVFAGPISDERLLADCIRGCKAIFLVVTMNDNLPGCRVAEDTARGVVSVLKNMDPKPMPKIVVLSSATIDPHLSRNMPWWFHPIMIRAGSYVYDDLRVQEKFLREQEDWLTTIYIKPGGLAIDQPRGYRLDFDRETSFIAYIDLAAAMVEAVEDVDGRYDFRNVSVVNTGRSAAFPSGTPLCILCGLLSHYFPWLHAYLPKSGS</sequence>
<organism evidence="3 4">
    <name type="scientific">Penicillium patulum</name>
    <name type="common">Penicillium griseofulvum</name>
    <dbReference type="NCBI Taxonomy" id="5078"/>
    <lineage>
        <taxon>Eukaryota</taxon>
        <taxon>Fungi</taxon>
        <taxon>Dikarya</taxon>
        <taxon>Ascomycota</taxon>
        <taxon>Pezizomycotina</taxon>
        <taxon>Eurotiomycetes</taxon>
        <taxon>Eurotiomycetidae</taxon>
        <taxon>Eurotiales</taxon>
        <taxon>Aspergillaceae</taxon>
        <taxon>Penicillium</taxon>
    </lineage>
</organism>
<dbReference type="PANTHER" id="PTHR15020">
    <property type="entry name" value="FLAVIN REDUCTASE-RELATED"/>
    <property type="match status" value="1"/>
</dbReference>
<evidence type="ECO:0000256" key="1">
    <source>
        <dbReference type="ARBA" id="ARBA00038376"/>
    </source>
</evidence>
<keyword evidence="4" id="KW-1185">Reference proteome</keyword>
<dbReference type="STRING" id="5078.A0A135LWJ6"/>
<dbReference type="Gene3D" id="3.40.50.720">
    <property type="entry name" value="NAD(P)-binding Rossmann-like Domain"/>
    <property type="match status" value="1"/>
</dbReference>
<feature type="domain" description="NAD(P)-binding" evidence="2">
    <location>
        <begin position="13"/>
        <end position="211"/>
    </location>
</feature>
<dbReference type="AlphaFoldDB" id="A0A135LWJ6"/>
<evidence type="ECO:0000313" key="4">
    <source>
        <dbReference type="Proteomes" id="UP000070168"/>
    </source>
</evidence>